<keyword evidence="3" id="KW-1185">Reference proteome</keyword>
<protein>
    <recommendedName>
        <fullName evidence="1">Endonuclease/exonuclease/phosphatase domain-containing protein</fullName>
    </recommendedName>
</protein>
<dbReference type="Pfam" id="PF03372">
    <property type="entry name" value="Exo_endo_phos"/>
    <property type="match status" value="1"/>
</dbReference>
<evidence type="ECO:0000313" key="3">
    <source>
        <dbReference type="Proteomes" id="UP000751190"/>
    </source>
</evidence>
<sequence length="299" mass="30955">MRGRRPLAVLSLNTCLLPTHLRWIFRAHRGVESLRAATARIAHALAAADAASPVDVLHLQEVFVPASLDELAAALRPLGFVHASAHARCGLATLSKHALTPLELRESPRPPFTPKGWAALLVRAPGLGAEVHVNCHFASEIDGSHTARLAQARDVGDWVRAHSLAQAARAGRAAGAAIVERVLVVGDLNEPDGAGAAQLCTALGAVPLAPAGRRAGAAGGAHADDTYSWLGGLVRARLDRAFIFELRGCARPGAGRGWTAGEPTGAGRALGVELAGVVLRGLGDVSDHLPLRVVSGLPA</sequence>
<evidence type="ECO:0000259" key="1">
    <source>
        <dbReference type="Pfam" id="PF03372"/>
    </source>
</evidence>
<dbReference type="GO" id="GO:0003824">
    <property type="term" value="F:catalytic activity"/>
    <property type="evidence" value="ECO:0007669"/>
    <property type="project" value="InterPro"/>
</dbReference>
<dbReference type="EMBL" id="JAGTXO010000018">
    <property type="protein sequence ID" value="KAG8462932.1"/>
    <property type="molecule type" value="Genomic_DNA"/>
</dbReference>
<accession>A0A8J5XK75</accession>
<dbReference type="OrthoDB" id="10461666at2759"/>
<name>A0A8J5XK75_DIALT</name>
<organism evidence="2 3">
    <name type="scientific">Diacronema lutheri</name>
    <name type="common">Unicellular marine alga</name>
    <name type="synonym">Monochrysis lutheri</name>
    <dbReference type="NCBI Taxonomy" id="2081491"/>
    <lineage>
        <taxon>Eukaryota</taxon>
        <taxon>Haptista</taxon>
        <taxon>Haptophyta</taxon>
        <taxon>Pavlovophyceae</taxon>
        <taxon>Pavlovales</taxon>
        <taxon>Pavlovaceae</taxon>
        <taxon>Diacronema</taxon>
    </lineage>
</organism>
<dbReference type="InterPro" id="IPR005135">
    <property type="entry name" value="Endo/exonuclease/phosphatase"/>
</dbReference>
<dbReference type="SUPFAM" id="SSF56219">
    <property type="entry name" value="DNase I-like"/>
    <property type="match status" value="1"/>
</dbReference>
<evidence type="ECO:0000313" key="2">
    <source>
        <dbReference type="EMBL" id="KAG8462932.1"/>
    </source>
</evidence>
<feature type="domain" description="Endonuclease/exonuclease/phosphatase" evidence="1">
    <location>
        <begin position="35"/>
        <end position="288"/>
    </location>
</feature>
<dbReference type="AlphaFoldDB" id="A0A8J5XK75"/>
<dbReference type="Proteomes" id="UP000751190">
    <property type="component" value="Unassembled WGS sequence"/>
</dbReference>
<gene>
    <name evidence="2" type="ORF">KFE25_001705</name>
</gene>
<comment type="caution">
    <text evidence="2">The sequence shown here is derived from an EMBL/GenBank/DDBJ whole genome shotgun (WGS) entry which is preliminary data.</text>
</comment>
<dbReference type="Gene3D" id="3.60.10.10">
    <property type="entry name" value="Endonuclease/exonuclease/phosphatase"/>
    <property type="match status" value="1"/>
</dbReference>
<reference evidence="2" key="1">
    <citation type="submission" date="2021-05" db="EMBL/GenBank/DDBJ databases">
        <title>The genome of the haptophyte Pavlova lutheri (Diacronema luteri, Pavlovales) - a model for lipid biosynthesis in eukaryotic algae.</title>
        <authorList>
            <person name="Hulatt C.J."/>
            <person name="Posewitz M.C."/>
        </authorList>
    </citation>
    <scope>NUCLEOTIDE SEQUENCE</scope>
    <source>
        <strain evidence="2">NIVA-4/92</strain>
    </source>
</reference>
<proteinExistence type="predicted"/>
<dbReference type="InterPro" id="IPR036691">
    <property type="entry name" value="Endo/exonu/phosph_ase_sf"/>
</dbReference>